<dbReference type="InterPro" id="IPR041575">
    <property type="entry name" value="Rubredoxin_C"/>
</dbReference>
<dbReference type="Gene3D" id="3.30.413.10">
    <property type="entry name" value="Sulfite Reductase Hemoprotein, domain 1"/>
    <property type="match status" value="1"/>
</dbReference>
<dbReference type="SUPFAM" id="SSF56014">
    <property type="entry name" value="Nitrite and sulphite reductase 4Fe-4S domain-like"/>
    <property type="match status" value="1"/>
</dbReference>
<evidence type="ECO:0000256" key="14">
    <source>
        <dbReference type="ARBA" id="ARBA00023014"/>
    </source>
</evidence>
<dbReference type="InterPro" id="IPR052034">
    <property type="entry name" value="NasD-like"/>
</dbReference>
<evidence type="ECO:0000256" key="5">
    <source>
        <dbReference type="ARBA" id="ARBA00010429"/>
    </source>
</evidence>
<name>A0ABT0WIJ8_9BACI</name>
<evidence type="ECO:0000256" key="3">
    <source>
        <dbReference type="ARBA" id="ARBA00001974"/>
    </source>
</evidence>
<dbReference type="Gene3D" id="3.90.480.20">
    <property type="match status" value="1"/>
</dbReference>
<dbReference type="Proteomes" id="UP001523262">
    <property type="component" value="Unassembled WGS sequence"/>
</dbReference>
<dbReference type="PRINTS" id="PR00397">
    <property type="entry name" value="SIROHAEM"/>
</dbReference>
<dbReference type="Gene3D" id="1.10.10.1100">
    <property type="entry name" value="BFD-like [2Fe-2S]-binding domain"/>
    <property type="match status" value="1"/>
</dbReference>
<dbReference type="InterPro" id="IPR007419">
    <property type="entry name" value="BFD-like_2Fe2S-bd_dom"/>
</dbReference>
<feature type="domain" description="Nitrite/sulphite reductase 4Fe-4S" evidence="18">
    <location>
        <begin position="625"/>
        <end position="763"/>
    </location>
</feature>
<keyword evidence="24" id="KW-1185">Reference proteome</keyword>
<keyword evidence="10" id="KW-0479">Metal-binding</keyword>
<dbReference type="Pfam" id="PF04324">
    <property type="entry name" value="Fer2_BFD"/>
    <property type="match status" value="2"/>
</dbReference>
<dbReference type="SUPFAM" id="SSF55124">
    <property type="entry name" value="Nitrite/Sulfite reductase N-terminal domain-like"/>
    <property type="match status" value="1"/>
</dbReference>
<evidence type="ECO:0000256" key="10">
    <source>
        <dbReference type="ARBA" id="ARBA00022723"/>
    </source>
</evidence>
<dbReference type="PRINTS" id="PR00368">
    <property type="entry name" value="FADPNR"/>
</dbReference>
<feature type="domain" description="Nitrite/Sulfite reductase ferredoxin-like" evidence="19">
    <location>
        <begin position="555"/>
        <end position="617"/>
    </location>
</feature>
<dbReference type="PRINTS" id="PR00411">
    <property type="entry name" value="PNDRDTASEI"/>
</dbReference>
<dbReference type="Pfam" id="PF03460">
    <property type="entry name" value="NIR_SIR_ferr"/>
    <property type="match status" value="1"/>
</dbReference>
<evidence type="ECO:0000259" key="19">
    <source>
        <dbReference type="Pfam" id="PF03460"/>
    </source>
</evidence>
<keyword evidence="12" id="KW-0560">Oxidoreductase</keyword>
<comment type="pathway">
    <text evidence="4">Nitrogen metabolism; nitrate reduction (assimilation).</text>
</comment>
<comment type="cofactor">
    <cofactor evidence="2">
        <name>[4Fe-4S] cluster</name>
        <dbReference type="ChEBI" id="CHEBI:49883"/>
    </cofactor>
</comment>
<protein>
    <submittedName>
        <fullName evidence="23">Nitrite reductase large subunit NirB</fullName>
    </submittedName>
</protein>
<evidence type="ECO:0000259" key="18">
    <source>
        <dbReference type="Pfam" id="PF01077"/>
    </source>
</evidence>
<evidence type="ECO:0000313" key="24">
    <source>
        <dbReference type="Proteomes" id="UP001523262"/>
    </source>
</evidence>
<feature type="domain" description="BFD-like [2Fe-2S]-binding" evidence="20">
    <location>
        <begin position="414"/>
        <end position="463"/>
    </location>
</feature>
<dbReference type="InterPro" id="IPR017121">
    <property type="entry name" value="Nitrite_Rdtase_lsu"/>
</dbReference>
<evidence type="ECO:0000256" key="8">
    <source>
        <dbReference type="ARBA" id="ARBA00022630"/>
    </source>
</evidence>
<dbReference type="SUPFAM" id="SSF51905">
    <property type="entry name" value="FAD/NAD(P)-binding domain"/>
    <property type="match status" value="2"/>
</dbReference>
<dbReference type="NCBIfam" id="TIGR02374">
    <property type="entry name" value="nitri_red_nirB"/>
    <property type="match status" value="1"/>
</dbReference>
<proteinExistence type="inferred from homology"/>
<evidence type="ECO:0000259" key="20">
    <source>
        <dbReference type="Pfam" id="PF04324"/>
    </source>
</evidence>
<evidence type="ECO:0000256" key="2">
    <source>
        <dbReference type="ARBA" id="ARBA00001966"/>
    </source>
</evidence>
<evidence type="ECO:0000259" key="22">
    <source>
        <dbReference type="Pfam" id="PF18267"/>
    </source>
</evidence>
<keyword evidence="6" id="KW-0004">4Fe-4S</keyword>
<dbReference type="PANTHER" id="PTHR43809:SF1">
    <property type="entry name" value="NITRITE REDUCTASE (NADH) LARGE SUBUNIT"/>
    <property type="match status" value="1"/>
</dbReference>
<dbReference type="PIRSF" id="PIRSF037149">
    <property type="entry name" value="NirB"/>
    <property type="match status" value="1"/>
</dbReference>
<keyword evidence="8 17" id="KW-0285">Flavoprotein</keyword>
<evidence type="ECO:0000256" key="12">
    <source>
        <dbReference type="ARBA" id="ARBA00023002"/>
    </source>
</evidence>
<keyword evidence="14" id="KW-0411">Iron-sulfur</keyword>
<comment type="similarity">
    <text evidence="5">Belongs to the nitrite and sulfite reductase 4Fe-4S domain family.</text>
</comment>
<reference evidence="23 24" key="1">
    <citation type="submission" date="2022-06" db="EMBL/GenBank/DDBJ databases">
        <authorList>
            <person name="Jeon C.O."/>
        </authorList>
    </citation>
    <scope>NUCLEOTIDE SEQUENCE [LARGE SCALE GENOMIC DNA]</scope>
    <source>
        <strain evidence="23 24">KCTC 13943</strain>
    </source>
</reference>
<dbReference type="Pfam" id="PF18267">
    <property type="entry name" value="Rubredoxin_C"/>
    <property type="match status" value="1"/>
</dbReference>
<organism evidence="23 24">
    <name type="scientific">Neobacillus pocheonensis</name>
    <dbReference type="NCBI Taxonomy" id="363869"/>
    <lineage>
        <taxon>Bacteria</taxon>
        <taxon>Bacillati</taxon>
        <taxon>Bacillota</taxon>
        <taxon>Bacilli</taxon>
        <taxon>Bacillales</taxon>
        <taxon>Bacillaceae</taxon>
        <taxon>Neobacillus</taxon>
    </lineage>
</organism>
<feature type="domain" description="BFD-like [2Fe-2S]-binding" evidence="20">
    <location>
        <begin position="481"/>
        <end position="529"/>
    </location>
</feature>
<dbReference type="InterPro" id="IPR012744">
    <property type="entry name" value="Nitri_red_NirB"/>
</dbReference>
<evidence type="ECO:0000256" key="7">
    <source>
        <dbReference type="ARBA" id="ARBA00022617"/>
    </source>
</evidence>
<evidence type="ECO:0000256" key="4">
    <source>
        <dbReference type="ARBA" id="ARBA00005096"/>
    </source>
</evidence>
<dbReference type="InterPro" id="IPR036188">
    <property type="entry name" value="FAD/NAD-bd_sf"/>
</dbReference>
<evidence type="ECO:0000256" key="1">
    <source>
        <dbReference type="ARBA" id="ARBA00001929"/>
    </source>
</evidence>
<evidence type="ECO:0000256" key="15">
    <source>
        <dbReference type="ARBA" id="ARBA00023063"/>
    </source>
</evidence>
<dbReference type="InterPro" id="IPR041854">
    <property type="entry name" value="BFD-like_2Fe2S-bd_dom_sf"/>
</dbReference>
<keyword evidence="9" id="KW-0001">2Fe-2S</keyword>
<accession>A0ABT0WIJ8</accession>
<feature type="domain" description="NADH-rubredoxin oxidoreductase C-terminal" evidence="22">
    <location>
        <begin position="316"/>
        <end position="382"/>
    </location>
</feature>
<evidence type="ECO:0000256" key="13">
    <source>
        <dbReference type="ARBA" id="ARBA00023004"/>
    </source>
</evidence>
<dbReference type="InterPro" id="IPR006067">
    <property type="entry name" value="NO2/SO3_Rdtase_4Fe4S_dom"/>
</dbReference>
<evidence type="ECO:0000256" key="16">
    <source>
        <dbReference type="ARBA" id="ARBA00034078"/>
    </source>
</evidence>
<dbReference type="InterPro" id="IPR016156">
    <property type="entry name" value="FAD/NAD-linked_Rdtase_dimer_sf"/>
</dbReference>
<evidence type="ECO:0000256" key="17">
    <source>
        <dbReference type="PIRNR" id="PIRNR037149"/>
    </source>
</evidence>
<keyword evidence="11 17" id="KW-0274">FAD</keyword>
<keyword evidence="15 17" id="KW-0534">Nitrate assimilation</keyword>
<comment type="cofactor">
    <cofactor evidence="3 17">
        <name>FAD</name>
        <dbReference type="ChEBI" id="CHEBI:57692"/>
    </cofactor>
</comment>
<dbReference type="Pfam" id="PF07992">
    <property type="entry name" value="Pyr_redox_2"/>
    <property type="match status" value="1"/>
</dbReference>
<dbReference type="InterPro" id="IPR005117">
    <property type="entry name" value="NiRdtase/SiRdtase_haem-b_fer"/>
</dbReference>
<evidence type="ECO:0000256" key="11">
    <source>
        <dbReference type="ARBA" id="ARBA00022827"/>
    </source>
</evidence>
<evidence type="ECO:0000256" key="9">
    <source>
        <dbReference type="ARBA" id="ARBA00022714"/>
    </source>
</evidence>
<dbReference type="CDD" id="cd19943">
    <property type="entry name" value="NirB_Fer2_BFD-like_1"/>
    <property type="match status" value="1"/>
</dbReference>
<dbReference type="PANTHER" id="PTHR43809">
    <property type="entry name" value="NITRITE REDUCTASE (NADH) LARGE SUBUNIT"/>
    <property type="match status" value="1"/>
</dbReference>
<dbReference type="InterPro" id="IPR006066">
    <property type="entry name" value="NO2/SO3_Rdtase_FeS/sirohaem_BS"/>
</dbReference>
<dbReference type="Gene3D" id="3.50.50.60">
    <property type="entry name" value="FAD/NAD(P)-binding domain"/>
    <property type="match status" value="2"/>
</dbReference>
<dbReference type="CDD" id="cd19944">
    <property type="entry name" value="NirB_Fer2_BFD-like_2"/>
    <property type="match status" value="1"/>
</dbReference>
<comment type="cofactor">
    <cofactor evidence="1">
        <name>siroheme</name>
        <dbReference type="ChEBI" id="CHEBI:60052"/>
    </cofactor>
</comment>
<dbReference type="InterPro" id="IPR023753">
    <property type="entry name" value="FAD/NAD-binding_dom"/>
</dbReference>
<sequence>MKKLVMIGNGMAGVRTIEEILKISQDQFEVTIFGLEPYPNYNRIKLSNILQGDTSFEEIIINPLDWYKENNIQLFTGEAAERIDVEGKMIFTDKGRAIEYDELIIATGSDSFILPIPGADKKGVTGFRDIKDCEMMIKSAGESKKAVVIGGGLLGLEAARGLLNLGMEVDVVHLMPDLMERQLDREASAMLKKELEAQGMNFLMEKQTVEILGDERVTGLRFKDGSEIEADLVVMAIGIKSNIGIAKNSGIYVNRGIVVNDYMETSAPNVYAVGECAEHREIVYGLVVPLYEQGKVLAGRICGIDAAPYKGSVTGTQLKVAGVDLFSAGEIFEDETTKAIKVHNEFDGFYKKILIRNNLIVGVVLYGDTKDSTKLFRMLTKKEDVSGMTSISILRSECGAGGSDDVALMPNDELICGCNGVTKGAIVEAIQAQGLTTLDQVSHCTNAGRSCGRCKPMVSQILAHTLGDKFDAAAATKTSLCGCTTLSRDEVVAEIKAKGLTSIKEVMNVLEWNNEEGCTKCRPALNYYLGMIYMDAYKDERDSRLVNEKMHANIQKDGTYSVVPRMYGGVTTAADLKKIAEVAEKYDVPLVKLTGGQRIGLFGVKKEDLPSMWEELDMPSGYAYGKTLRTVKTCVGAQFCRYGTQDSMALGIELEKKFERLDTPHKVKMGVSACPRNCSEAGIKDIGFVGIDGGWEIYVAGNGGVDLRPGELLCTVKTQAEVMEMTGAYLQYYRETANYLERTSKWIDRVGLKHVQEVLADEETRKALNARMDQTLQKYIEPWDEAIQSEEIKDKYYAKHTIIVGSESK</sequence>
<dbReference type="InterPro" id="IPR045854">
    <property type="entry name" value="NO2/SO3_Rdtase_4Fe4S_sf"/>
</dbReference>
<evidence type="ECO:0000313" key="23">
    <source>
        <dbReference type="EMBL" id="MCM2536145.1"/>
    </source>
</evidence>
<evidence type="ECO:0000256" key="6">
    <source>
        <dbReference type="ARBA" id="ARBA00022485"/>
    </source>
</evidence>
<dbReference type="EMBL" id="JAMQCR010000004">
    <property type="protein sequence ID" value="MCM2536145.1"/>
    <property type="molecule type" value="Genomic_DNA"/>
</dbReference>
<dbReference type="InterPro" id="IPR036136">
    <property type="entry name" value="Nit/Sulf_reduc_fer-like_dom_sf"/>
</dbReference>
<feature type="domain" description="FAD/NAD(P)-binding" evidence="21">
    <location>
        <begin position="3"/>
        <end position="278"/>
    </location>
</feature>
<keyword evidence="13" id="KW-0408">Iron</keyword>
<dbReference type="Pfam" id="PF01077">
    <property type="entry name" value="NIR_SIR"/>
    <property type="match status" value="1"/>
</dbReference>
<comment type="caution">
    <text evidence="23">The sequence shown here is derived from an EMBL/GenBank/DDBJ whole genome shotgun (WGS) entry which is preliminary data.</text>
</comment>
<evidence type="ECO:0000259" key="21">
    <source>
        <dbReference type="Pfam" id="PF07992"/>
    </source>
</evidence>
<dbReference type="Gene3D" id="3.30.390.30">
    <property type="match status" value="1"/>
</dbReference>
<comment type="cofactor">
    <cofactor evidence="16">
        <name>[2Fe-2S] cluster</name>
        <dbReference type="ChEBI" id="CHEBI:190135"/>
    </cofactor>
</comment>
<gene>
    <name evidence="23" type="primary">nirB</name>
    <name evidence="23" type="ORF">NDK43_32535</name>
</gene>
<keyword evidence="7" id="KW-0349">Heme</keyword>